<dbReference type="EMBL" id="CM004481">
    <property type="protein sequence ID" value="OCT65126.1"/>
    <property type="molecule type" value="Genomic_DNA"/>
</dbReference>
<gene>
    <name evidence="1" type="ORF">XELAEV_18041365mg</name>
</gene>
<protein>
    <submittedName>
        <fullName evidence="1">Uncharacterized protein</fullName>
    </submittedName>
</protein>
<evidence type="ECO:0000313" key="2">
    <source>
        <dbReference type="Proteomes" id="UP000694892"/>
    </source>
</evidence>
<sequence length="138" mass="15553">MQVSGQEQYCTLSNPRILPPLLWPDYLCVTYNCQYAALHKPEKLGEIPISRYTPANNSYICLTVNVPYNHHLILIKGVTDNEPVYSHFLPTKGRCEVTTLTLGIGSTVDYAMVSLVQDTHKKDHLCLLARFSLDLSTL</sequence>
<proteinExistence type="predicted"/>
<name>A0A974C2B5_XENLA</name>
<reference evidence="2" key="1">
    <citation type="journal article" date="2016" name="Nature">
        <title>Genome evolution in the allotetraploid frog Xenopus laevis.</title>
        <authorList>
            <person name="Session A.M."/>
            <person name="Uno Y."/>
            <person name="Kwon T."/>
            <person name="Chapman J.A."/>
            <person name="Toyoda A."/>
            <person name="Takahashi S."/>
            <person name="Fukui A."/>
            <person name="Hikosaka A."/>
            <person name="Suzuki A."/>
            <person name="Kondo M."/>
            <person name="van Heeringen S.J."/>
            <person name="Quigley I."/>
            <person name="Heinz S."/>
            <person name="Ogino H."/>
            <person name="Ochi H."/>
            <person name="Hellsten U."/>
            <person name="Lyons J.B."/>
            <person name="Simakov O."/>
            <person name="Putnam N."/>
            <person name="Stites J."/>
            <person name="Kuroki Y."/>
            <person name="Tanaka T."/>
            <person name="Michiue T."/>
            <person name="Watanabe M."/>
            <person name="Bogdanovic O."/>
            <person name="Lister R."/>
            <person name="Georgiou G."/>
            <person name="Paranjpe S.S."/>
            <person name="van Kruijsbergen I."/>
            <person name="Shu S."/>
            <person name="Carlson J."/>
            <person name="Kinoshita T."/>
            <person name="Ohta Y."/>
            <person name="Mawaribuchi S."/>
            <person name="Jenkins J."/>
            <person name="Grimwood J."/>
            <person name="Schmutz J."/>
            <person name="Mitros T."/>
            <person name="Mozaffari S.V."/>
            <person name="Suzuki Y."/>
            <person name="Haramoto Y."/>
            <person name="Yamamoto T.S."/>
            <person name="Takagi C."/>
            <person name="Heald R."/>
            <person name="Miller K."/>
            <person name="Haudenschild C."/>
            <person name="Kitzman J."/>
            <person name="Nakayama T."/>
            <person name="Izutsu Y."/>
            <person name="Robert J."/>
            <person name="Fortriede J."/>
            <person name="Burns K."/>
            <person name="Lotay V."/>
            <person name="Karimi K."/>
            <person name="Yasuoka Y."/>
            <person name="Dichmann D.S."/>
            <person name="Flajnik M.F."/>
            <person name="Houston D.W."/>
            <person name="Shendure J."/>
            <person name="DuPasquier L."/>
            <person name="Vize P.D."/>
            <person name="Zorn A.M."/>
            <person name="Ito M."/>
            <person name="Marcotte E.M."/>
            <person name="Wallingford J.B."/>
            <person name="Ito Y."/>
            <person name="Asashima M."/>
            <person name="Ueno N."/>
            <person name="Matsuda Y."/>
            <person name="Veenstra G.J."/>
            <person name="Fujiyama A."/>
            <person name="Harland R.M."/>
            <person name="Taira M."/>
            <person name="Rokhsar D.S."/>
        </authorList>
    </citation>
    <scope>NUCLEOTIDE SEQUENCE [LARGE SCALE GENOMIC DNA]</scope>
    <source>
        <strain evidence="2">J</strain>
    </source>
</reference>
<organism evidence="1 2">
    <name type="scientific">Xenopus laevis</name>
    <name type="common">African clawed frog</name>
    <dbReference type="NCBI Taxonomy" id="8355"/>
    <lineage>
        <taxon>Eukaryota</taxon>
        <taxon>Metazoa</taxon>
        <taxon>Chordata</taxon>
        <taxon>Craniata</taxon>
        <taxon>Vertebrata</taxon>
        <taxon>Euteleostomi</taxon>
        <taxon>Amphibia</taxon>
        <taxon>Batrachia</taxon>
        <taxon>Anura</taxon>
        <taxon>Pipoidea</taxon>
        <taxon>Pipidae</taxon>
        <taxon>Xenopodinae</taxon>
        <taxon>Xenopus</taxon>
        <taxon>Xenopus</taxon>
    </lineage>
</organism>
<dbReference type="Proteomes" id="UP000694892">
    <property type="component" value="Chromosome 8S"/>
</dbReference>
<accession>A0A974C2B5</accession>
<dbReference type="AlphaFoldDB" id="A0A974C2B5"/>
<evidence type="ECO:0000313" key="1">
    <source>
        <dbReference type="EMBL" id="OCT65126.1"/>
    </source>
</evidence>